<keyword evidence="5 7" id="KW-1133">Transmembrane helix</keyword>
<keyword evidence="4" id="KW-0378">Hydrolase</keyword>
<dbReference type="Proteomes" id="UP000253307">
    <property type="component" value="Unassembled WGS sequence"/>
</dbReference>
<feature type="transmembrane region" description="Helical" evidence="7">
    <location>
        <begin position="95"/>
        <end position="112"/>
    </location>
</feature>
<evidence type="ECO:0000256" key="3">
    <source>
        <dbReference type="ARBA" id="ARBA00022692"/>
    </source>
</evidence>
<evidence type="ECO:0000313" key="10">
    <source>
        <dbReference type="Proteomes" id="UP000253307"/>
    </source>
</evidence>
<dbReference type="EMBL" id="QOPE01000001">
    <property type="protein sequence ID" value="RCL42861.1"/>
    <property type="molecule type" value="Genomic_DNA"/>
</dbReference>
<dbReference type="Gene3D" id="1.20.1540.10">
    <property type="entry name" value="Rhomboid-like"/>
    <property type="match status" value="1"/>
</dbReference>
<comment type="caution">
    <text evidence="9">The sequence shown here is derived from an EMBL/GenBank/DDBJ whole genome shotgun (WGS) entry which is preliminary data.</text>
</comment>
<keyword evidence="9" id="KW-0645">Protease</keyword>
<comment type="subcellular location">
    <subcellularLocation>
        <location evidence="1">Membrane</location>
        <topology evidence="1">Multi-pass membrane protein</topology>
    </subcellularLocation>
</comment>
<feature type="transmembrane region" description="Helical" evidence="7">
    <location>
        <begin position="118"/>
        <end position="138"/>
    </location>
</feature>
<dbReference type="PANTHER" id="PTHR43731:SF14">
    <property type="entry name" value="PRESENILIN-ASSOCIATED RHOMBOID-LIKE PROTEIN, MITOCHONDRIAL"/>
    <property type="match status" value="1"/>
</dbReference>
<keyword evidence="6 7" id="KW-0472">Membrane</keyword>
<dbReference type="GO" id="GO:0016020">
    <property type="term" value="C:membrane"/>
    <property type="evidence" value="ECO:0007669"/>
    <property type="project" value="UniProtKB-SubCell"/>
</dbReference>
<keyword evidence="3 7" id="KW-0812">Transmembrane</keyword>
<dbReference type="SUPFAM" id="SSF144091">
    <property type="entry name" value="Rhomboid-like"/>
    <property type="match status" value="1"/>
</dbReference>
<name>A0A368C058_9GAMM</name>
<evidence type="ECO:0000256" key="1">
    <source>
        <dbReference type="ARBA" id="ARBA00004141"/>
    </source>
</evidence>
<gene>
    <name evidence="9" type="ORF">DBW96_00200</name>
</gene>
<dbReference type="PANTHER" id="PTHR43731">
    <property type="entry name" value="RHOMBOID PROTEASE"/>
    <property type="match status" value="1"/>
</dbReference>
<dbReference type="InterPro" id="IPR035952">
    <property type="entry name" value="Rhomboid-like_sf"/>
</dbReference>
<dbReference type="GO" id="GO:0004252">
    <property type="term" value="F:serine-type endopeptidase activity"/>
    <property type="evidence" value="ECO:0007669"/>
    <property type="project" value="InterPro"/>
</dbReference>
<evidence type="ECO:0000313" key="9">
    <source>
        <dbReference type="EMBL" id="RCL42861.1"/>
    </source>
</evidence>
<feature type="transmembrane region" description="Helical" evidence="7">
    <location>
        <begin position="150"/>
        <end position="172"/>
    </location>
</feature>
<dbReference type="Pfam" id="PF01694">
    <property type="entry name" value="Rhomboid"/>
    <property type="match status" value="1"/>
</dbReference>
<evidence type="ECO:0000256" key="6">
    <source>
        <dbReference type="ARBA" id="ARBA00023136"/>
    </source>
</evidence>
<protein>
    <submittedName>
        <fullName evidence="9">Rhomboid family intramembrane serine protease</fullName>
    </submittedName>
</protein>
<accession>A0A368C058</accession>
<feature type="transmembrane region" description="Helical" evidence="7">
    <location>
        <begin position="178"/>
        <end position="196"/>
    </location>
</feature>
<evidence type="ECO:0000256" key="5">
    <source>
        <dbReference type="ARBA" id="ARBA00022989"/>
    </source>
</evidence>
<dbReference type="InterPro" id="IPR050925">
    <property type="entry name" value="Rhomboid_protease_S54"/>
</dbReference>
<dbReference type="AlphaFoldDB" id="A0A368C058"/>
<evidence type="ECO:0000256" key="7">
    <source>
        <dbReference type="SAM" id="Phobius"/>
    </source>
</evidence>
<feature type="domain" description="Peptidase S54 rhomboid" evidence="8">
    <location>
        <begin position="58"/>
        <end position="196"/>
    </location>
</feature>
<proteinExistence type="inferred from homology"/>
<evidence type="ECO:0000256" key="2">
    <source>
        <dbReference type="ARBA" id="ARBA00009045"/>
    </source>
</evidence>
<feature type="transmembrane region" description="Helical" evidence="7">
    <location>
        <begin position="62"/>
        <end position="83"/>
    </location>
</feature>
<organism evidence="9 10">
    <name type="scientific">SAR86 cluster bacterium</name>
    <dbReference type="NCBI Taxonomy" id="2030880"/>
    <lineage>
        <taxon>Bacteria</taxon>
        <taxon>Pseudomonadati</taxon>
        <taxon>Pseudomonadota</taxon>
        <taxon>Gammaproteobacteria</taxon>
        <taxon>SAR86 cluster</taxon>
    </lineage>
</organism>
<dbReference type="InterPro" id="IPR022764">
    <property type="entry name" value="Peptidase_S54_rhomboid_dom"/>
</dbReference>
<comment type="similarity">
    <text evidence="2">Belongs to the peptidase S54 family.</text>
</comment>
<reference evidence="9 10" key="1">
    <citation type="journal article" date="2018" name="Microbiome">
        <title>Fine metagenomic profile of the Mediterranean stratified and mixed water columns revealed by assembly and recruitment.</title>
        <authorList>
            <person name="Haro-Moreno J.M."/>
            <person name="Lopez-Perez M."/>
            <person name="De La Torre J.R."/>
            <person name="Picazo A."/>
            <person name="Camacho A."/>
            <person name="Rodriguez-Valera F."/>
        </authorList>
    </citation>
    <scope>NUCLEOTIDE SEQUENCE [LARGE SCALE GENOMIC DNA]</scope>
    <source>
        <strain evidence="9">MED-G82</strain>
    </source>
</reference>
<sequence>MLRLSLSNILIFIAILLSLVTFFGQNQLTFYLTFLKADIANGFLSFSSFEKTYFIDYEFWRLISPIFIHFSVAHLAFNSLWVYILGTRIENLEGFKKLILLIIFSGSLSNFAESAASGAVIFGGLSGCVYGLLGYCYIKEFIQKRFSFGMPPAIYIFMIVWLALGYLDILNLFGFGKIANTAHLTGLICGILFALIKK</sequence>
<dbReference type="GO" id="GO:0006508">
    <property type="term" value="P:proteolysis"/>
    <property type="evidence" value="ECO:0007669"/>
    <property type="project" value="UniProtKB-KW"/>
</dbReference>
<evidence type="ECO:0000259" key="8">
    <source>
        <dbReference type="Pfam" id="PF01694"/>
    </source>
</evidence>
<evidence type="ECO:0000256" key="4">
    <source>
        <dbReference type="ARBA" id="ARBA00022801"/>
    </source>
</evidence>